<feature type="domain" description="BPL/LPL catalytic" evidence="2">
    <location>
        <begin position="1"/>
        <end position="160"/>
    </location>
</feature>
<dbReference type="GO" id="GO:0004077">
    <property type="term" value="F:biotin--[biotin carboxyl-carrier protein] ligase activity"/>
    <property type="evidence" value="ECO:0007669"/>
    <property type="project" value="UniProtKB-EC"/>
</dbReference>
<dbReference type="Proteomes" id="UP000589516">
    <property type="component" value="Unassembled WGS sequence"/>
</dbReference>
<dbReference type="Pfam" id="PF02237">
    <property type="entry name" value="BPL_C"/>
    <property type="match status" value="1"/>
</dbReference>
<comment type="caution">
    <text evidence="3">The sequence shown here is derived from an EMBL/GenBank/DDBJ whole genome shotgun (WGS) entry which is preliminary data.</text>
</comment>
<reference evidence="4" key="1">
    <citation type="journal article" date="2019" name="bioRxiv">
        <title>Genome diversification in globally distributed novel marine Proteobacteria is linked to environmental adaptation.</title>
        <authorList>
            <person name="Zhou Z."/>
            <person name="Tran P.Q."/>
            <person name="Kieft K."/>
            <person name="Anantharaman K."/>
        </authorList>
    </citation>
    <scope>NUCLEOTIDE SEQUENCE [LARGE SCALE GENOMIC DNA]</scope>
</reference>
<sequence>MIYWLESVDSTNRCLFARRLPRWDALVAREQTAGRGRRGRSWESPVGGLYMSVVVENDSLLPLRAGLAARDALQPHCSVRIGLKWPNDLLCAGGKLGGILCEIDGELAVAGIGLNLAGEPPIEGATTLEAAGGSLPPAANWQARLEPLTTAIIARLRELVRLPAPEFLARYRVHEQLLGQPVAWEGGRGTALAVGDDGALEVRTADGTERLHAGEVSLA</sequence>
<dbReference type="Gene3D" id="3.30.930.10">
    <property type="entry name" value="Bira Bifunctional Protein, Domain 2"/>
    <property type="match status" value="1"/>
</dbReference>
<dbReference type="PROSITE" id="PS51733">
    <property type="entry name" value="BPL_LPL_CATALYTIC"/>
    <property type="match status" value="1"/>
</dbReference>
<gene>
    <name evidence="3" type="ORF">EYQ16_00855</name>
</gene>
<dbReference type="PANTHER" id="PTHR12835:SF5">
    <property type="entry name" value="BIOTIN--PROTEIN LIGASE"/>
    <property type="match status" value="1"/>
</dbReference>
<dbReference type="NCBIfam" id="TIGR00121">
    <property type="entry name" value="birA_ligase"/>
    <property type="match status" value="1"/>
</dbReference>
<evidence type="ECO:0000259" key="2">
    <source>
        <dbReference type="PROSITE" id="PS51733"/>
    </source>
</evidence>
<dbReference type="SUPFAM" id="SSF55681">
    <property type="entry name" value="Class II aaRS and biotin synthetases"/>
    <property type="match status" value="1"/>
</dbReference>
<dbReference type="InterPro" id="IPR004143">
    <property type="entry name" value="BPL_LPL_catalytic"/>
</dbReference>
<evidence type="ECO:0000313" key="3">
    <source>
        <dbReference type="EMBL" id="HIG63061.1"/>
    </source>
</evidence>
<organism evidence="3 4">
    <name type="scientific">Marine Group III euryarchaeote</name>
    <dbReference type="NCBI Taxonomy" id="2173149"/>
    <lineage>
        <taxon>Archaea</taxon>
        <taxon>Methanobacteriati</taxon>
        <taxon>Thermoplasmatota</taxon>
        <taxon>Thermoplasmata</taxon>
        <taxon>Candidatus Thermoprofundales</taxon>
    </lineage>
</organism>
<proteinExistence type="predicted"/>
<name>A0A7C7ZD48_9ARCH</name>
<accession>A0A7C7ZD48</accession>
<dbReference type="CDD" id="cd16442">
    <property type="entry name" value="BPL"/>
    <property type="match status" value="1"/>
</dbReference>
<dbReference type="AlphaFoldDB" id="A0A7C7ZD48"/>
<dbReference type="Pfam" id="PF03099">
    <property type="entry name" value="BPL_LplA_LipB"/>
    <property type="match status" value="1"/>
</dbReference>
<dbReference type="InterPro" id="IPR045864">
    <property type="entry name" value="aa-tRNA-synth_II/BPL/LPL"/>
</dbReference>
<dbReference type="GO" id="GO:0005737">
    <property type="term" value="C:cytoplasm"/>
    <property type="evidence" value="ECO:0007669"/>
    <property type="project" value="TreeGrafter"/>
</dbReference>
<keyword evidence="1 3" id="KW-0436">Ligase</keyword>
<dbReference type="PANTHER" id="PTHR12835">
    <property type="entry name" value="BIOTIN PROTEIN LIGASE"/>
    <property type="match status" value="1"/>
</dbReference>
<dbReference type="InterPro" id="IPR003142">
    <property type="entry name" value="BPL_C"/>
</dbReference>
<evidence type="ECO:0000256" key="1">
    <source>
        <dbReference type="ARBA" id="ARBA00022598"/>
    </source>
</evidence>
<dbReference type="Gene3D" id="2.30.30.100">
    <property type="match status" value="1"/>
</dbReference>
<protein>
    <submittedName>
        <fullName evidence="3">Biotin--[acetyl-CoA-carboxylase] ligase</fullName>
        <ecNumber evidence="3">6.3.4.15</ecNumber>
    </submittedName>
</protein>
<dbReference type="InterPro" id="IPR004408">
    <property type="entry name" value="Biotin_CoA_COase_ligase"/>
</dbReference>
<dbReference type="EC" id="6.3.4.15" evidence="3"/>
<evidence type="ECO:0000313" key="4">
    <source>
        <dbReference type="Proteomes" id="UP000589516"/>
    </source>
</evidence>
<dbReference type="EMBL" id="DUAV01000008">
    <property type="protein sequence ID" value="HIG63061.1"/>
    <property type="molecule type" value="Genomic_DNA"/>
</dbReference>